<dbReference type="PROSITE" id="PS51194">
    <property type="entry name" value="HELICASE_CTER"/>
    <property type="match status" value="1"/>
</dbReference>
<dbReference type="SMART" id="SM00958">
    <property type="entry name" value="SecA_PP_bind"/>
    <property type="match status" value="1"/>
</dbReference>
<dbReference type="SMART" id="SM00490">
    <property type="entry name" value="HELICc"/>
    <property type="match status" value="1"/>
</dbReference>
<dbReference type="Pfam" id="PF07517">
    <property type="entry name" value="SecA_DEAD"/>
    <property type="match status" value="1"/>
</dbReference>
<dbReference type="Gene3D" id="3.90.1440.10">
    <property type="entry name" value="SecA, preprotein cross-linking domain"/>
    <property type="match status" value="1"/>
</dbReference>
<evidence type="ECO:0000259" key="15">
    <source>
        <dbReference type="PROSITE" id="PS51194"/>
    </source>
</evidence>
<dbReference type="InterPro" id="IPR000185">
    <property type="entry name" value="SecA"/>
</dbReference>
<dbReference type="PROSITE" id="PS51192">
    <property type="entry name" value="HELICASE_ATP_BIND_1"/>
    <property type="match status" value="1"/>
</dbReference>
<evidence type="ECO:0000256" key="6">
    <source>
        <dbReference type="ARBA" id="ARBA00022741"/>
    </source>
</evidence>
<dbReference type="InterPro" id="IPR044722">
    <property type="entry name" value="SecA_SF2_C"/>
</dbReference>
<feature type="domain" description="SecA family profile" evidence="16">
    <location>
        <begin position="17"/>
        <end position="645"/>
    </location>
</feature>
<dbReference type="InterPro" id="IPR001650">
    <property type="entry name" value="Helicase_C-like"/>
</dbReference>
<dbReference type="GO" id="GO:0006605">
    <property type="term" value="P:protein targeting"/>
    <property type="evidence" value="ECO:0007669"/>
    <property type="project" value="UniProtKB-UniRule"/>
</dbReference>
<dbReference type="CDD" id="cd17928">
    <property type="entry name" value="DEXDc_SecA"/>
    <property type="match status" value="1"/>
</dbReference>
<dbReference type="EC" id="7.4.2.8" evidence="12"/>
<comment type="subcellular location">
    <subcellularLocation>
        <location evidence="12">Cell membrane</location>
        <topology evidence="12">Peripheral membrane protein</topology>
        <orientation evidence="12">Cytoplasmic side</orientation>
    </subcellularLocation>
    <subcellularLocation>
        <location evidence="12">Cytoplasm</location>
    </subcellularLocation>
    <subcellularLocation>
        <location evidence="1">Membrane</location>
        <topology evidence="1">Peripheral membrane protein</topology>
    </subcellularLocation>
    <text evidence="12">Distribution is 50-50.</text>
</comment>
<dbReference type="InterPro" id="IPR014018">
    <property type="entry name" value="SecA_motor_DEAD"/>
</dbReference>
<proteinExistence type="inferred from homology"/>
<comment type="function">
    <text evidence="12">Part of the Sec protein translocase complex. Interacts with the SecYEG preprotein conducting channel. Has a central role in coupling the hydrolysis of ATP to the transfer of proteins into and across the cell membrane, serving as an ATP-driven molecular motor driving the stepwise translocation of polypeptide chains across the membrane.</text>
</comment>
<protein>
    <recommendedName>
        <fullName evidence="12 13">Protein translocase subunit SecA</fullName>
        <ecNumber evidence="12">7.4.2.8</ecNumber>
    </recommendedName>
</protein>
<dbReference type="Pfam" id="PF07516">
    <property type="entry name" value="SecA_SW"/>
    <property type="match status" value="1"/>
</dbReference>
<dbReference type="GO" id="GO:0065002">
    <property type="term" value="P:intracellular protein transmembrane transport"/>
    <property type="evidence" value="ECO:0007669"/>
    <property type="project" value="UniProtKB-UniRule"/>
</dbReference>
<keyword evidence="4 12" id="KW-1003">Cell membrane</keyword>
<keyword evidence="8 12" id="KW-0653">Protein transport</keyword>
<evidence type="ECO:0000313" key="17">
    <source>
        <dbReference type="EMBL" id="KKU91087.1"/>
    </source>
</evidence>
<dbReference type="InterPro" id="IPR020937">
    <property type="entry name" value="SecA_CS"/>
</dbReference>
<evidence type="ECO:0000256" key="8">
    <source>
        <dbReference type="ARBA" id="ARBA00022927"/>
    </source>
</evidence>
<dbReference type="SUPFAM" id="SSF81767">
    <property type="entry name" value="Pre-protein crosslinking domain of SecA"/>
    <property type="match status" value="1"/>
</dbReference>
<dbReference type="InterPro" id="IPR011115">
    <property type="entry name" value="SecA_DEAD"/>
</dbReference>
<evidence type="ECO:0000256" key="13">
    <source>
        <dbReference type="RuleBase" id="RU003874"/>
    </source>
</evidence>
<evidence type="ECO:0000256" key="4">
    <source>
        <dbReference type="ARBA" id="ARBA00022475"/>
    </source>
</evidence>
<dbReference type="GO" id="GO:0005524">
    <property type="term" value="F:ATP binding"/>
    <property type="evidence" value="ECO:0007669"/>
    <property type="project" value="UniProtKB-UniRule"/>
</dbReference>
<evidence type="ECO:0000313" key="18">
    <source>
        <dbReference type="Proteomes" id="UP000034956"/>
    </source>
</evidence>
<dbReference type="PRINTS" id="PR00906">
    <property type="entry name" value="SECA"/>
</dbReference>
<evidence type="ECO:0000259" key="16">
    <source>
        <dbReference type="PROSITE" id="PS51196"/>
    </source>
</evidence>
<keyword evidence="3 12" id="KW-0813">Transport</keyword>
<dbReference type="EMBL" id="LCPF01000004">
    <property type="protein sequence ID" value="KKU91087.1"/>
    <property type="molecule type" value="Genomic_DNA"/>
</dbReference>
<evidence type="ECO:0000256" key="2">
    <source>
        <dbReference type="ARBA" id="ARBA00007650"/>
    </source>
</evidence>
<dbReference type="SMART" id="SM00957">
    <property type="entry name" value="SecA_DEAD"/>
    <property type="match status" value="1"/>
</dbReference>
<comment type="subunit">
    <text evidence="12">Monomer and homodimer. Part of the essential Sec protein translocation apparatus which comprises SecA, SecYEG and auxiliary proteins SecDF. Other proteins may also be involved.</text>
</comment>
<dbReference type="Pfam" id="PF21090">
    <property type="entry name" value="P-loop_SecA"/>
    <property type="match status" value="1"/>
</dbReference>
<dbReference type="Gene3D" id="3.40.50.300">
    <property type="entry name" value="P-loop containing nucleotide triphosphate hydrolases"/>
    <property type="match status" value="4"/>
</dbReference>
<accession>A0A0G1UAE6</accession>
<keyword evidence="11 12" id="KW-0472">Membrane</keyword>
<evidence type="ECO:0000256" key="1">
    <source>
        <dbReference type="ARBA" id="ARBA00004170"/>
    </source>
</evidence>
<dbReference type="PROSITE" id="PS01312">
    <property type="entry name" value="SECA"/>
    <property type="match status" value="1"/>
</dbReference>
<dbReference type="InterPro" id="IPR011116">
    <property type="entry name" value="SecA_Wing/Scaffold"/>
</dbReference>
<evidence type="ECO:0000259" key="14">
    <source>
        <dbReference type="PROSITE" id="PS51192"/>
    </source>
</evidence>
<sequence>MEVTTIRPPENSTIIHSQMAGFFSKLFPNSDLRRLAGVVSLINEREENLKAKSDEELKNLSLALREKVRGGLPAQTGAAEESLLAETFAIVREASRRNLGQRHFDVQLLGGLVLHQGKIAEMMTGEGKTLAATLPAYFNALLGSGVHVVTVNDYLARRDMVWMGQIYHALGLRVACIVHEAAYLYDPEFSAPTESGSEAGLPAQADELDKKRDLVGGFKVVEKFLRPISRREAYAADITYGTNHEFGFDFLRDNLNLRLSDKVQRGHPYAIIDEVDSILIDEARTPLIIAAPDQESSGFYKTFAHVVEHLNVEEDYVVEEKLKVVNITEAGIEKVEKTMGIENIFAPENSRLVHFLQESLKAKVLFKRDKDYVVKNNEVIIVDEFTGRMLLGRRYSGGLHQAIEAKENVPVKEENRTFAQITIQNYFRLYKKTAGMTGTAETSAEEFHKVYDLEVVSIPPNRPMIRKDLSDGIYKNKAAKYRAVVKDVKERHERGQPILIGTTSISNNEIISAYLTEAGVPHEVLNAKNNEREGAIIAQAGRLGAVTVATNMAGRGVDIVLGGNPQNSEEAKKVLELGGLHVVGTERHESRRIDNQLRGRAGRQGDPGSSSFFLSLEDDLMRIFGGEKIANLMKAVDFPEDMPIESGMVSKAVNQAQARVEGFNLDARRHLLDFDDVLNKQRTAIYKKREELLTAGEKNEIRPILAEALNNFVGLTEKNILNIPEADKKEEAEKKLAETKEKLDKLPENLEPERAVLISRHLVQILDMLWVSHLENLEGLRESVNIRAFAQHEPIVEYRREAHLLFRQMNDNFESLIFNTIWPILDLDLARIREHNQPKVQPPPSAKNIGRNDPCWCGTKYEDGRPKKYKHCHGK</sequence>
<dbReference type="GO" id="GO:0043952">
    <property type="term" value="P:protein transport by the Sec complex"/>
    <property type="evidence" value="ECO:0007669"/>
    <property type="project" value="UniProtKB-ARBA"/>
</dbReference>
<keyword evidence="6 12" id="KW-0547">Nucleotide-binding</keyword>
<dbReference type="SUPFAM" id="SSF52540">
    <property type="entry name" value="P-loop containing nucleoside triphosphate hydrolases"/>
    <property type="match status" value="2"/>
</dbReference>
<dbReference type="FunFam" id="3.90.1440.10:FF:000002">
    <property type="entry name" value="Protein translocase subunit SecA"/>
    <property type="match status" value="1"/>
</dbReference>
<reference evidence="17 18" key="1">
    <citation type="journal article" date="2015" name="Nature">
        <title>rRNA introns, odd ribosomes, and small enigmatic genomes across a large radiation of phyla.</title>
        <authorList>
            <person name="Brown C.T."/>
            <person name="Hug L.A."/>
            <person name="Thomas B.C."/>
            <person name="Sharon I."/>
            <person name="Castelle C.J."/>
            <person name="Singh A."/>
            <person name="Wilkins M.J."/>
            <person name="Williams K.H."/>
            <person name="Banfield J.F."/>
        </authorList>
    </citation>
    <scope>NUCLEOTIDE SEQUENCE [LARGE SCALE GENOMIC DNA]</scope>
</reference>
<dbReference type="GO" id="GO:0031522">
    <property type="term" value="C:cell envelope Sec protein transport complex"/>
    <property type="evidence" value="ECO:0007669"/>
    <property type="project" value="TreeGrafter"/>
</dbReference>
<evidence type="ECO:0000256" key="3">
    <source>
        <dbReference type="ARBA" id="ARBA00022448"/>
    </source>
</evidence>
<dbReference type="NCBIfam" id="NF009538">
    <property type="entry name" value="PRK12904.1"/>
    <property type="match status" value="1"/>
</dbReference>
<keyword evidence="7 12" id="KW-0067">ATP-binding</keyword>
<name>A0A0G1UAE6_9BACT</name>
<dbReference type="InterPro" id="IPR014001">
    <property type="entry name" value="Helicase_ATP-bd"/>
</dbReference>
<comment type="catalytic activity">
    <reaction evidence="12">
        <text>ATP + H2O + cellular proteinSide 1 = ADP + phosphate + cellular proteinSide 2.</text>
        <dbReference type="EC" id="7.4.2.8"/>
    </reaction>
</comment>
<dbReference type="GO" id="GO:0005886">
    <property type="term" value="C:plasma membrane"/>
    <property type="evidence" value="ECO:0007669"/>
    <property type="project" value="UniProtKB-SubCell"/>
</dbReference>
<dbReference type="InterPro" id="IPR036266">
    <property type="entry name" value="SecA_Wing/Scaffold_sf"/>
</dbReference>
<dbReference type="Proteomes" id="UP000034956">
    <property type="component" value="Unassembled WGS sequence"/>
</dbReference>
<evidence type="ECO:0000256" key="5">
    <source>
        <dbReference type="ARBA" id="ARBA00022490"/>
    </source>
</evidence>
<dbReference type="InterPro" id="IPR027417">
    <property type="entry name" value="P-loop_NTPase"/>
</dbReference>
<dbReference type="NCBIfam" id="TIGR00963">
    <property type="entry name" value="secA"/>
    <property type="match status" value="1"/>
</dbReference>
<dbReference type="PATRIC" id="fig|1618660.3.peg.596"/>
<dbReference type="SUPFAM" id="SSF81886">
    <property type="entry name" value="Helical scaffold and wing domains of SecA"/>
    <property type="match status" value="1"/>
</dbReference>
<feature type="domain" description="Helicase ATP-binding" evidence="14">
    <location>
        <begin position="109"/>
        <end position="310"/>
    </location>
</feature>
<feature type="domain" description="Helicase C-terminal" evidence="15">
    <location>
        <begin position="480"/>
        <end position="650"/>
    </location>
</feature>
<dbReference type="FunFam" id="3.40.50.300:FF:000113">
    <property type="entry name" value="Preprotein translocase subunit SecA"/>
    <property type="match status" value="1"/>
</dbReference>
<gene>
    <name evidence="12" type="primary">secA</name>
    <name evidence="17" type="ORF">UY23_C0004G0032</name>
</gene>
<dbReference type="CDD" id="cd18803">
    <property type="entry name" value="SF2_C_secA"/>
    <property type="match status" value="1"/>
</dbReference>
<keyword evidence="5 12" id="KW-0963">Cytoplasm</keyword>
<feature type="binding site" evidence="12">
    <location>
        <position position="107"/>
    </location>
    <ligand>
        <name>ATP</name>
        <dbReference type="ChEBI" id="CHEBI:30616"/>
    </ligand>
</feature>
<dbReference type="PROSITE" id="PS51196">
    <property type="entry name" value="SECA_MOTOR_DEAD"/>
    <property type="match status" value="1"/>
</dbReference>
<comment type="similarity">
    <text evidence="2 12 13">Belongs to the SecA family.</text>
</comment>
<dbReference type="InterPro" id="IPR011130">
    <property type="entry name" value="SecA_preprotein_X-link_dom"/>
</dbReference>
<evidence type="ECO:0000256" key="10">
    <source>
        <dbReference type="ARBA" id="ARBA00023010"/>
    </source>
</evidence>
<dbReference type="HAMAP" id="MF_01382">
    <property type="entry name" value="SecA"/>
    <property type="match status" value="1"/>
</dbReference>
<feature type="binding site" evidence="12">
    <location>
        <position position="558"/>
    </location>
    <ligand>
        <name>ATP</name>
        <dbReference type="ChEBI" id="CHEBI:30616"/>
    </ligand>
</feature>
<organism evidence="17 18">
    <name type="scientific">Candidatus Jorgensenbacteria bacterium GW2011_GWA1_48_11</name>
    <dbReference type="NCBI Taxonomy" id="1618660"/>
    <lineage>
        <taxon>Bacteria</taxon>
        <taxon>Candidatus Joergenseniibacteriota</taxon>
    </lineage>
</organism>
<dbReference type="GO" id="GO:0008564">
    <property type="term" value="F:protein-exporting ATPase activity"/>
    <property type="evidence" value="ECO:0007669"/>
    <property type="project" value="UniProtKB-EC"/>
</dbReference>
<dbReference type="Gene3D" id="1.10.3060.10">
    <property type="entry name" value="Helical scaffold and wing domains of SecA"/>
    <property type="match status" value="2"/>
</dbReference>
<dbReference type="PANTHER" id="PTHR30612:SF0">
    <property type="entry name" value="CHLOROPLAST PROTEIN-TRANSPORTING ATPASE"/>
    <property type="match status" value="1"/>
</dbReference>
<dbReference type="GO" id="GO:0005829">
    <property type="term" value="C:cytosol"/>
    <property type="evidence" value="ECO:0007669"/>
    <property type="project" value="TreeGrafter"/>
</dbReference>
<evidence type="ECO:0000256" key="11">
    <source>
        <dbReference type="ARBA" id="ARBA00023136"/>
    </source>
</evidence>
<dbReference type="GO" id="GO:0017038">
    <property type="term" value="P:protein import"/>
    <property type="evidence" value="ECO:0007669"/>
    <property type="project" value="InterPro"/>
</dbReference>
<dbReference type="InterPro" id="IPR036670">
    <property type="entry name" value="SecA_X-link_sf"/>
</dbReference>
<feature type="binding site" evidence="12">
    <location>
        <begin position="125"/>
        <end position="129"/>
    </location>
    <ligand>
        <name>ATP</name>
        <dbReference type="ChEBI" id="CHEBI:30616"/>
    </ligand>
</feature>
<evidence type="ECO:0000256" key="9">
    <source>
        <dbReference type="ARBA" id="ARBA00022967"/>
    </source>
</evidence>
<evidence type="ECO:0000256" key="12">
    <source>
        <dbReference type="HAMAP-Rule" id="MF_01382"/>
    </source>
</evidence>
<keyword evidence="9 12" id="KW-1278">Translocase</keyword>
<keyword evidence="10 12" id="KW-0811">Translocation</keyword>
<dbReference type="PANTHER" id="PTHR30612">
    <property type="entry name" value="SECA INNER MEMBRANE COMPONENT OF SEC PROTEIN SECRETION SYSTEM"/>
    <property type="match status" value="1"/>
</dbReference>
<evidence type="ECO:0000256" key="7">
    <source>
        <dbReference type="ARBA" id="ARBA00022840"/>
    </source>
</evidence>
<dbReference type="AlphaFoldDB" id="A0A0G1UAE6"/>
<dbReference type="Pfam" id="PF01043">
    <property type="entry name" value="SecA_PP_bind"/>
    <property type="match status" value="1"/>
</dbReference>
<comment type="caution">
    <text evidence="17">The sequence shown here is derived from an EMBL/GenBank/DDBJ whole genome shotgun (WGS) entry which is preliminary data.</text>
</comment>